<dbReference type="OrthoDB" id="5968278at2759"/>
<gene>
    <name evidence="2" type="ORF">OS493_020118</name>
</gene>
<evidence type="ECO:0000259" key="1">
    <source>
        <dbReference type="Pfam" id="PF00024"/>
    </source>
</evidence>
<feature type="domain" description="Apple" evidence="1">
    <location>
        <begin position="3"/>
        <end position="34"/>
    </location>
</feature>
<dbReference type="AlphaFoldDB" id="A0A9X0DAM7"/>
<organism evidence="2 3">
    <name type="scientific">Desmophyllum pertusum</name>
    <dbReference type="NCBI Taxonomy" id="174260"/>
    <lineage>
        <taxon>Eukaryota</taxon>
        <taxon>Metazoa</taxon>
        <taxon>Cnidaria</taxon>
        <taxon>Anthozoa</taxon>
        <taxon>Hexacorallia</taxon>
        <taxon>Scleractinia</taxon>
        <taxon>Caryophylliina</taxon>
        <taxon>Caryophylliidae</taxon>
        <taxon>Desmophyllum</taxon>
    </lineage>
</organism>
<proteinExistence type="predicted"/>
<name>A0A9X0DAM7_9CNID</name>
<dbReference type="InterPro" id="IPR003609">
    <property type="entry name" value="Pan_app"/>
</dbReference>
<dbReference type="Pfam" id="PF00024">
    <property type="entry name" value="PAN_1"/>
    <property type="match status" value="1"/>
</dbReference>
<dbReference type="SUPFAM" id="SSF57414">
    <property type="entry name" value="Hairpin loop containing domain-like"/>
    <property type="match status" value="1"/>
</dbReference>
<keyword evidence="3" id="KW-1185">Reference proteome</keyword>
<accession>A0A9X0DAM7</accession>
<evidence type="ECO:0000313" key="2">
    <source>
        <dbReference type="EMBL" id="KAJ7391094.1"/>
    </source>
</evidence>
<dbReference type="Gene3D" id="3.50.4.10">
    <property type="entry name" value="Hepatocyte Growth Factor"/>
    <property type="match status" value="1"/>
</dbReference>
<reference evidence="2" key="1">
    <citation type="submission" date="2023-01" db="EMBL/GenBank/DDBJ databases">
        <title>Genome assembly of the deep-sea coral Lophelia pertusa.</title>
        <authorList>
            <person name="Herrera S."/>
            <person name="Cordes E."/>
        </authorList>
    </citation>
    <scope>NUCLEOTIDE SEQUENCE</scope>
    <source>
        <strain evidence="2">USNM1676648</strain>
        <tissue evidence="2">Polyp</tissue>
    </source>
</reference>
<evidence type="ECO:0000313" key="3">
    <source>
        <dbReference type="Proteomes" id="UP001163046"/>
    </source>
</evidence>
<dbReference type="Proteomes" id="UP001163046">
    <property type="component" value="Unassembled WGS sequence"/>
</dbReference>
<dbReference type="EMBL" id="MU825408">
    <property type="protein sequence ID" value="KAJ7391094.1"/>
    <property type="molecule type" value="Genomic_DNA"/>
</dbReference>
<sequence>MLCARACGTESNCNTANYNTEDNKCDLFKERVEKNSHGAAMITSRGCYLITKVEIARSSQEIKDPAVPNPGVKWLHFTPQWCTGAGRGVKFGGGKTAEECKEMCKEGCLGVEWWETYTLSCYNCTDPSKRAPYTYTNDQSYPPHVFLKSNS</sequence>
<comment type="caution">
    <text evidence="2">The sequence shown here is derived from an EMBL/GenBank/DDBJ whole genome shotgun (WGS) entry which is preliminary data.</text>
</comment>
<protein>
    <recommendedName>
        <fullName evidence="1">Apple domain-containing protein</fullName>
    </recommendedName>
</protein>